<dbReference type="Proteomes" id="UP001153292">
    <property type="component" value="Chromosome 6"/>
</dbReference>
<feature type="compositionally biased region" description="Polar residues" evidence="1">
    <location>
        <begin position="162"/>
        <end position="173"/>
    </location>
</feature>
<evidence type="ECO:0000256" key="1">
    <source>
        <dbReference type="SAM" id="MobiDB-lite"/>
    </source>
</evidence>
<organism evidence="3 4">
    <name type="scientific">Chilo suppressalis</name>
    <name type="common">Asiatic rice borer moth</name>
    <dbReference type="NCBI Taxonomy" id="168631"/>
    <lineage>
        <taxon>Eukaryota</taxon>
        <taxon>Metazoa</taxon>
        <taxon>Ecdysozoa</taxon>
        <taxon>Arthropoda</taxon>
        <taxon>Hexapoda</taxon>
        <taxon>Insecta</taxon>
        <taxon>Pterygota</taxon>
        <taxon>Neoptera</taxon>
        <taxon>Endopterygota</taxon>
        <taxon>Lepidoptera</taxon>
        <taxon>Glossata</taxon>
        <taxon>Ditrysia</taxon>
        <taxon>Pyraloidea</taxon>
        <taxon>Crambidae</taxon>
        <taxon>Crambinae</taxon>
        <taxon>Chilo</taxon>
    </lineage>
</organism>
<sequence length="249" mass="28152">MLCQGKNLNITFLDSPYKYSIMPDTLHNVQILRTVLTKMLRRASFLLGCVLLVFIAETTSGHLLPFVTTASPPNFEVRFRRDVNDEPLWLYKGDDINRAPATGDHPYLPPYIDDVKLDPSTRYARSVDSPSAKRGGGSHSTSSSRGSTGPTHPGYNRRNARSLHTPTIFNSPSPTIPKPYDHIFPGPRLPTYERHARDIQMNPLQKPTHYDITIPGWNPNARVQPWQKIRVRTGRDIHDIDSSEDSIDL</sequence>
<dbReference type="EMBL" id="OU963899">
    <property type="protein sequence ID" value="CAH2990613.1"/>
    <property type="molecule type" value="Genomic_DNA"/>
</dbReference>
<evidence type="ECO:0000313" key="3">
    <source>
        <dbReference type="EMBL" id="CAH2990613.1"/>
    </source>
</evidence>
<keyword evidence="2" id="KW-0472">Membrane</keyword>
<keyword evidence="2" id="KW-1133">Transmembrane helix</keyword>
<feature type="compositionally biased region" description="Low complexity" evidence="1">
    <location>
        <begin position="139"/>
        <end position="154"/>
    </location>
</feature>
<evidence type="ECO:0000313" key="4">
    <source>
        <dbReference type="Proteomes" id="UP001153292"/>
    </source>
</evidence>
<keyword evidence="2" id="KW-0812">Transmembrane</keyword>
<keyword evidence="4" id="KW-1185">Reference proteome</keyword>
<proteinExistence type="predicted"/>
<protein>
    <submittedName>
        <fullName evidence="3">Uncharacterized protein</fullName>
    </submittedName>
</protein>
<reference evidence="3" key="1">
    <citation type="submission" date="2021-12" db="EMBL/GenBank/DDBJ databases">
        <authorList>
            <person name="King R."/>
        </authorList>
    </citation>
    <scope>NUCLEOTIDE SEQUENCE</scope>
</reference>
<feature type="region of interest" description="Disordered" evidence="1">
    <location>
        <begin position="123"/>
        <end position="181"/>
    </location>
</feature>
<accession>A0ABN8LBT0</accession>
<name>A0ABN8LBT0_CHISP</name>
<feature type="transmembrane region" description="Helical" evidence="2">
    <location>
        <begin position="43"/>
        <end position="64"/>
    </location>
</feature>
<evidence type="ECO:0000256" key="2">
    <source>
        <dbReference type="SAM" id="Phobius"/>
    </source>
</evidence>
<gene>
    <name evidence="3" type="ORF">CHILSU_LOCUS9794</name>
</gene>